<dbReference type="InterPro" id="IPR001387">
    <property type="entry name" value="Cro/C1-type_HTH"/>
</dbReference>
<evidence type="ECO:0000259" key="1">
    <source>
        <dbReference type="PROSITE" id="PS50943"/>
    </source>
</evidence>
<organism evidence="3">
    <name type="scientific">Lactobacillus helveticus</name>
    <name type="common">Lactobacillus suntoryeus</name>
    <dbReference type="NCBI Taxonomy" id="1587"/>
    <lineage>
        <taxon>Bacteria</taxon>
        <taxon>Bacillati</taxon>
        <taxon>Bacillota</taxon>
        <taxon>Bacilli</taxon>
        <taxon>Lactobacillales</taxon>
        <taxon>Lactobacillaceae</taxon>
        <taxon>Lactobacillus</taxon>
    </lineage>
</organism>
<dbReference type="InterPro" id="IPR011990">
    <property type="entry name" value="TPR-like_helical_dom_sf"/>
</dbReference>
<dbReference type="RefSeq" id="WP_101511662.1">
    <property type="nucleotide sequence ID" value="NZ_BLYU01000060.1"/>
</dbReference>
<dbReference type="AlphaFoldDB" id="A0A2V4EHF2"/>
<dbReference type="InterPro" id="IPR010982">
    <property type="entry name" value="Lambda_DNA-bd_dom_sf"/>
</dbReference>
<name>A0A2V4EHF2_LACHE</name>
<sequence length="260" mass="30464">MNIGNQLKNIRVFLGLTQEQFCAGIVTESFYSRVENNRSNISMEDLVEILNFHHISLYDFFISVDVKYLKKKIIQAFLEHDVSRLSEYKKLINSSEYDLEFKLMFAILNSTTDQLTNEFKEKAQRQLLQIGKLNEDSLFNINLLIPIIDFQSSQVLVNYLLKSDEIQEDNCLLIRLFYNAMLSFLGRCYQEPDIAEMKKGLKFLRKRSVTSSLYLENNLVNCYEYLLKGNYVKLDDTVEALKLCGYKKFIVNFEELISII</sequence>
<dbReference type="EMBL" id="BLYV01000075">
    <property type="protein sequence ID" value="GFP12450.1"/>
    <property type="molecule type" value="Genomic_DNA"/>
</dbReference>
<accession>A0A2V4EHF2</accession>
<proteinExistence type="predicted"/>
<dbReference type="EMBL" id="OGTV01000110">
    <property type="protein sequence ID" value="SPB26928.1"/>
    <property type="molecule type" value="Genomic_DNA"/>
</dbReference>
<reference evidence="2" key="2">
    <citation type="submission" date="2020-07" db="EMBL/GenBank/DDBJ databases">
        <title>Draft genome sequence of Lactobacillus helveticus strain JCM 1062.</title>
        <authorList>
            <person name="Endo A."/>
            <person name="Maeno S."/>
            <person name="Kido Y."/>
        </authorList>
    </citation>
    <scope>NUCLEOTIDE SEQUENCE</scope>
    <source>
        <strain evidence="2">JCM 1062</strain>
    </source>
</reference>
<dbReference type="Pfam" id="PF01381">
    <property type="entry name" value="HTH_3"/>
    <property type="match status" value="1"/>
</dbReference>
<dbReference type="GO" id="GO:0003677">
    <property type="term" value="F:DNA binding"/>
    <property type="evidence" value="ECO:0007669"/>
    <property type="project" value="InterPro"/>
</dbReference>
<evidence type="ECO:0000313" key="3">
    <source>
        <dbReference type="EMBL" id="SPB26928.1"/>
    </source>
</evidence>
<dbReference type="Proteomes" id="UP000630086">
    <property type="component" value="Unassembled WGS sequence"/>
</dbReference>
<protein>
    <recommendedName>
        <fullName evidence="1">HTH cro/C1-type domain-containing protein</fullName>
    </recommendedName>
</protein>
<evidence type="ECO:0000313" key="2">
    <source>
        <dbReference type="EMBL" id="GFP12450.1"/>
    </source>
</evidence>
<dbReference type="PROSITE" id="PS50943">
    <property type="entry name" value="HTH_CROC1"/>
    <property type="match status" value="1"/>
</dbReference>
<reference evidence="3" key="1">
    <citation type="submission" date="2018-01" db="EMBL/GenBank/DDBJ databases">
        <authorList>
            <person name="Gaut B.S."/>
            <person name="Morton B.R."/>
            <person name="Clegg M.T."/>
            <person name="Duvall M.R."/>
        </authorList>
    </citation>
    <scope>NUCLEOTIDE SEQUENCE</scope>
    <source>
        <strain evidence="3">Lactobacillus helveticus</strain>
    </source>
</reference>
<feature type="domain" description="HTH cro/C1-type" evidence="1">
    <location>
        <begin position="7"/>
        <end position="60"/>
    </location>
</feature>
<gene>
    <name evidence="3" type="ORF">BDKNPLJD_02147</name>
    <name evidence="2" type="ORF">LHEJCM1062_03220</name>
</gene>
<dbReference type="CDD" id="cd00093">
    <property type="entry name" value="HTH_XRE"/>
    <property type="match status" value="1"/>
</dbReference>
<dbReference type="Gene3D" id="1.25.40.10">
    <property type="entry name" value="Tetratricopeptide repeat domain"/>
    <property type="match status" value="1"/>
</dbReference>
<dbReference type="SUPFAM" id="SSF47413">
    <property type="entry name" value="lambda repressor-like DNA-binding domains"/>
    <property type="match status" value="1"/>
</dbReference>
<dbReference type="SMART" id="SM00530">
    <property type="entry name" value="HTH_XRE"/>
    <property type="match status" value="1"/>
</dbReference>